<keyword evidence="3 5" id="KW-0012">Acyltransferase</keyword>
<evidence type="ECO:0000256" key="1">
    <source>
        <dbReference type="ARBA" id="ARBA00005531"/>
    </source>
</evidence>
<keyword evidence="2 5" id="KW-0808">Transferase</keyword>
<dbReference type="GO" id="GO:0030639">
    <property type="term" value="P:polyketide biosynthetic process"/>
    <property type="evidence" value="ECO:0007669"/>
    <property type="project" value="TreeGrafter"/>
</dbReference>
<dbReference type="AlphaFoldDB" id="A0AAP0RED4"/>
<evidence type="ECO:0000259" key="6">
    <source>
        <dbReference type="Pfam" id="PF00195"/>
    </source>
</evidence>
<reference evidence="8 9" key="1">
    <citation type="journal article" date="2024" name="Plant J.">
        <title>Genome sequences and population genomics reveal climatic adaptation and genomic divergence between two closely related sweetgum species.</title>
        <authorList>
            <person name="Xu W.Q."/>
            <person name="Ren C.Q."/>
            <person name="Zhang X.Y."/>
            <person name="Comes H.P."/>
            <person name="Liu X.H."/>
            <person name="Li Y.G."/>
            <person name="Kettle C.J."/>
            <person name="Jalonen R."/>
            <person name="Gaisberger H."/>
            <person name="Ma Y.Z."/>
            <person name="Qiu Y.X."/>
        </authorList>
    </citation>
    <scope>NUCLEOTIDE SEQUENCE [LARGE SCALE GENOMIC DNA]</scope>
    <source>
        <strain evidence="8">Hangzhou</strain>
    </source>
</reference>
<evidence type="ECO:0008006" key="10">
    <source>
        <dbReference type="Google" id="ProtNLM"/>
    </source>
</evidence>
<dbReference type="PANTHER" id="PTHR11877">
    <property type="entry name" value="HYDROXYMETHYLGLUTARYL-COA SYNTHASE"/>
    <property type="match status" value="1"/>
</dbReference>
<sequence>MTLLKDKFKRICEKSMIKKRYMHLTEEILKENPSIGVYKAPSLDVRQNMVIVEVPKLGKEAAIKAIQDWGQPKSKITHLVFCSSSGVDFPGADYQLTMLLGLHPSVKRIMINNQGCSAGGTGLRIAKDLAENNAAARVLLVCSENMTLSFHAPAEDDLDTLVGQALFADGAAALIVGANPDRSIECPLYQIVSAAQTIVPDSEGALVGRMREMGQTYHLSVNIPMLAANSIETSLVEAFGPLGISDWNSLFWIVHPGGPAILNRVEATFGLKEEKLRASRHVLREYGNMWSPSVFFVLGEMRKRSLEEKMSSTGEGLEWGVLVGMGPGMTVETVVLHSMPTGYGPNSLSHGP</sequence>
<comment type="caution">
    <text evidence="8">The sequence shown here is derived from an EMBL/GenBank/DDBJ whole genome shotgun (WGS) entry which is preliminary data.</text>
</comment>
<gene>
    <name evidence="8" type="ORF">L1049_022732</name>
</gene>
<protein>
    <recommendedName>
        <fullName evidence="10">Chalcone synthase</fullName>
    </recommendedName>
</protein>
<evidence type="ECO:0000256" key="2">
    <source>
        <dbReference type="ARBA" id="ARBA00022679"/>
    </source>
</evidence>
<dbReference type="InterPro" id="IPR016039">
    <property type="entry name" value="Thiolase-like"/>
</dbReference>
<feature type="domain" description="Chalcone/stilbene synthase C-terminal" evidence="7">
    <location>
        <begin position="190"/>
        <end position="340"/>
    </location>
</feature>
<dbReference type="GO" id="GO:0016747">
    <property type="term" value="F:acyltransferase activity, transferring groups other than amino-acyl groups"/>
    <property type="evidence" value="ECO:0007669"/>
    <property type="project" value="InterPro"/>
</dbReference>
<dbReference type="CDD" id="cd00831">
    <property type="entry name" value="CHS_like"/>
    <property type="match status" value="1"/>
</dbReference>
<accession>A0AAP0RED4</accession>
<dbReference type="InterPro" id="IPR012328">
    <property type="entry name" value="Chalcone/stilbene_synt_C"/>
</dbReference>
<evidence type="ECO:0000313" key="8">
    <source>
        <dbReference type="EMBL" id="KAK9275465.1"/>
    </source>
</evidence>
<organism evidence="8 9">
    <name type="scientific">Liquidambar formosana</name>
    <name type="common">Formosan gum</name>
    <dbReference type="NCBI Taxonomy" id="63359"/>
    <lineage>
        <taxon>Eukaryota</taxon>
        <taxon>Viridiplantae</taxon>
        <taxon>Streptophyta</taxon>
        <taxon>Embryophyta</taxon>
        <taxon>Tracheophyta</taxon>
        <taxon>Spermatophyta</taxon>
        <taxon>Magnoliopsida</taxon>
        <taxon>eudicotyledons</taxon>
        <taxon>Gunneridae</taxon>
        <taxon>Pentapetalae</taxon>
        <taxon>Saxifragales</taxon>
        <taxon>Altingiaceae</taxon>
        <taxon>Liquidambar</taxon>
    </lineage>
</organism>
<evidence type="ECO:0000259" key="7">
    <source>
        <dbReference type="Pfam" id="PF02797"/>
    </source>
</evidence>
<proteinExistence type="inferred from homology"/>
<evidence type="ECO:0000256" key="3">
    <source>
        <dbReference type="ARBA" id="ARBA00023315"/>
    </source>
</evidence>
<dbReference type="PIRSF" id="PIRSF000451">
    <property type="entry name" value="PKS_III"/>
    <property type="match status" value="1"/>
</dbReference>
<dbReference type="Proteomes" id="UP001415857">
    <property type="component" value="Unassembled WGS sequence"/>
</dbReference>
<dbReference type="Pfam" id="PF00195">
    <property type="entry name" value="Chal_sti_synt_N"/>
    <property type="match status" value="1"/>
</dbReference>
<evidence type="ECO:0000256" key="5">
    <source>
        <dbReference type="RuleBase" id="RU003633"/>
    </source>
</evidence>
<dbReference type="Gene3D" id="3.40.47.10">
    <property type="match status" value="2"/>
</dbReference>
<dbReference type="SUPFAM" id="SSF53901">
    <property type="entry name" value="Thiolase-like"/>
    <property type="match status" value="2"/>
</dbReference>
<evidence type="ECO:0000256" key="4">
    <source>
        <dbReference type="PIRSR" id="PIRSR000451-1"/>
    </source>
</evidence>
<dbReference type="PANTHER" id="PTHR11877:SF14">
    <property type="entry name" value="CHALCONE SYNTHASE"/>
    <property type="match status" value="1"/>
</dbReference>
<dbReference type="InterPro" id="IPR001099">
    <property type="entry name" value="Chalcone/stilbene_synt_N"/>
</dbReference>
<feature type="active site" description="Acyl-thioester intermediate" evidence="4">
    <location>
        <position position="116"/>
    </location>
</feature>
<name>A0AAP0RED4_LIQFO</name>
<keyword evidence="9" id="KW-1185">Reference proteome</keyword>
<dbReference type="EMBL" id="JBBPBK010000011">
    <property type="protein sequence ID" value="KAK9275465.1"/>
    <property type="molecule type" value="Genomic_DNA"/>
</dbReference>
<evidence type="ECO:0000313" key="9">
    <source>
        <dbReference type="Proteomes" id="UP001415857"/>
    </source>
</evidence>
<comment type="similarity">
    <text evidence="1 5">Belongs to the thiolase-like superfamily. Chalcone/stilbene synthases family.</text>
</comment>
<dbReference type="Pfam" id="PF02797">
    <property type="entry name" value="Chal_sti_synt_C"/>
    <property type="match status" value="1"/>
</dbReference>
<dbReference type="FunFam" id="3.40.47.10:FF:000025">
    <property type="entry name" value="Chalcone synthase 2"/>
    <property type="match status" value="1"/>
</dbReference>
<dbReference type="FunFam" id="3.40.47.10:FF:000014">
    <property type="entry name" value="Chalcone synthase 1"/>
    <property type="match status" value="1"/>
</dbReference>
<dbReference type="InterPro" id="IPR011141">
    <property type="entry name" value="Polyketide_synthase_type-III"/>
</dbReference>
<feature type="domain" description="Chalcone/stilbene synthase N-terminal" evidence="6">
    <location>
        <begin position="2"/>
        <end position="180"/>
    </location>
</feature>